<sequence>MKNVYLLVNVFVLLTVISVLQCKAEEEISCDNIQITVNIQETHIVATVYPLSCSVVYFVTHYVNCYPIATGFIPQPASSTNLNRHPNSRNRITIQLTATGDVVGSINFVDGTVGSSAVQNLRFNKENDLFEWDKPEELEECELQYKINLSNEIHADETITGYQYFTIPPHSCVKNAITITTLIPDWDIPPDDIASITQDISLRGERAVQNIKFIQERGRFEWDAPEDSSRCDMKYSISFNNEIESDQVEMITQQYYGFDIYSCTNNNITVTTLIGFDNTNGEDASATYRISLVNSAVQRLQFIEDRGRFEWDAPEDSSRCDITYRIRFNNAIGFDEVDETTDKFYVFDLHTCTKNQIIVNAIIGFDDTIGEDTSTTHIISVDNSAVEDLKFNEASGRFEWKTPQVSIRCEIEYQISFSNGIDFDVVKDTTDTFFEFPLYPCTHNHITVTTMLGFADIKGDDQSASHTIYLNNSAVEDLKFNEGSGRFEWTTPQVPIRCEIEYQISFSNGIDFDVVKDTTDTFFEFPLYPCTHNHITVTTMLGFADIKGDDQSASHTIYLNIDDSAVQELQFSETTNRFEWLPPPYSSRCDIRYKILFANEIDTDDTRETVELFYEFPLRSCSINRITVTTMIGFNGLTGLDKSASHAISLVNSAVQRLQFIEERGQFEWDAPEDSSRCDITYRIRFNNAIESDEVDGTTDTFYGFDLHTCTKNQITVTAIIGFDDTIGVDTSATHLISLDNSGVEDLRFNEDSTRFEWMTPQDSSRCEIRYRISFSNGIEFEDIPDTTDTFFEFPLYPCTHNDITVTTMIGFDDTKGDDRSARHTIYLNIDDSAVQELQFSETTNRFEWLPPPYSSRCDIRYKILFANEIDTDDTRETVELFYEFPLRSCSINRITVTTMIGFNDLTGLDKSASHAISLVNSAVQRLQFIEERGQFEWDAPEDSSRCDITYRIRFNNGIESDEVDGTTDTFYGFDLHTCTKNQITVTAIIGFDDTIGVDTSATHLISLDNSGVEDLRFNEDSTRFEWMTPQDSSRCEIRYRISFSNGIESEDIPDTTDTFFEFPLRHNDITVTTMIGFDDTKGDDRSARHTIYLDIDDSAVQELQFSETTNRFEWLPPQYSGRCDIRYRILFTNAIDMDDTRETVDQFYEFPLHSCSINRITVTTMIGFNDLTGLDNLASHEISLVNSAVQDLRFSEDKGRFEWEAPEDSGRCNIWYSIKFSNAIDSEDVQETTLLFFEFPLYQCTHNHISVTTMIGFDDTIGEVESATQTIYLDTTNSAVQDLQFSEVNKRFEWVAPQDSSRCDIQYRIRFSNLIDPEDIKVTTDPFFAFPLLSCTINHITVTTIIGFINSDGEDACSKHTIPLINSAVRDLRFIEEKGRFEWDAPEDSSRCDLKYSITFNNAIESVDGKTITDKFYAFDLYSCTNNHITVTTIIGFDNAIGKDVSTLHAISVDNKEVQNLKFNTDNNKFEWEAPDDSERCELEYTVTQYRNGNFAYEVVTTNLFHEIFPYFCTDNLVTVATRIGFDNTISDNVYSSHLISAPPVRKVQDLRFDVSQSRFYWSAPEKSEFCKLEYKVEFANDVREETVHTSEEYFVISVYPCSNNYINVTTLFGYDFIESEIVSAHHPGPMTRQLPNHIRTNPQPTSAAVTWKIRDEPFNLCEIDYLRYEVIHLDTGDETHFRTDFKEGTEIDYVLINLEVNQMYSYKLCFIFSMQDSTICSDSVTFLTEPLSKPQIATRIDENENIEVSWIQTYYSSFISGHTVIIEPTGPNHFVPPHCFFDKIPKRIDLEADATRYILKNPLPSFRYNITVITNFEELGMTTEDVDQITTREKRPDELDVNYSYTYVPKVRYDVSLAINWSIPCDINGKIQEFHYIVYKEFYNNKDAKCNDLFQSGTVTVTEDPQETYYIPHISHVLPFFRYSVEVTTYLDAHNRTTIVDLEVPPQPLTPTHQSKR</sequence>
<accession>A0AAW1K2G3</accession>
<feature type="chain" id="PRO_5043665474" evidence="2">
    <location>
        <begin position="25"/>
        <end position="1959"/>
    </location>
</feature>
<evidence type="ECO:0000313" key="3">
    <source>
        <dbReference type="EMBL" id="KAK9711925.1"/>
    </source>
</evidence>
<dbReference type="SUPFAM" id="SSF49265">
    <property type="entry name" value="Fibronectin type III"/>
    <property type="match status" value="1"/>
</dbReference>
<feature type="signal peptide" evidence="2">
    <location>
        <begin position="1"/>
        <end position="24"/>
    </location>
</feature>
<protein>
    <submittedName>
        <fullName evidence="3">Uncharacterized protein</fullName>
    </submittedName>
</protein>
<evidence type="ECO:0000313" key="4">
    <source>
        <dbReference type="Proteomes" id="UP001458880"/>
    </source>
</evidence>
<reference evidence="3 4" key="1">
    <citation type="journal article" date="2024" name="BMC Genomics">
        <title>De novo assembly and annotation of Popillia japonica's genome with initial clues to its potential as an invasive pest.</title>
        <authorList>
            <person name="Cucini C."/>
            <person name="Boschi S."/>
            <person name="Funari R."/>
            <person name="Cardaioli E."/>
            <person name="Iannotti N."/>
            <person name="Marturano G."/>
            <person name="Paoli F."/>
            <person name="Bruttini M."/>
            <person name="Carapelli A."/>
            <person name="Frati F."/>
            <person name="Nardi F."/>
        </authorList>
    </citation>
    <scope>NUCLEOTIDE SEQUENCE [LARGE SCALE GENOMIC DNA]</scope>
    <source>
        <strain evidence="3">DMR45628</strain>
    </source>
</reference>
<dbReference type="Proteomes" id="UP001458880">
    <property type="component" value="Unassembled WGS sequence"/>
</dbReference>
<organism evidence="3 4">
    <name type="scientific">Popillia japonica</name>
    <name type="common">Japanese beetle</name>
    <dbReference type="NCBI Taxonomy" id="7064"/>
    <lineage>
        <taxon>Eukaryota</taxon>
        <taxon>Metazoa</taxon>
        <taxon>Ecdysozoa</taxon>
        <taxon>Arthropoda</taxon>
        <taxon>Hexapoda</taxon>
        <taxon>Insecta</taxon>
        <taxon>Pterygota</taxon>
        <taxon>Neoptera</taxon>
        <taxon>Endopterygota</taxon>
        <taxon>Coleoptera</taxon>
        <taxon>Polyphaga</taxon>
        <taxon>Scarabaeiformia</taxon>
        <taxon>Scarabaeidae</taxon>
        <taxon>Rutelinae</taxon>
        <taxon>Popillia</taxon>
    </lineage>
</organism>
<dbReference type="InterPro" id="IPR036116">
    <property type="entry name" value="FN3_sf"/>
</dbReference>
<comment type="caution">
    <text evidence="3">The sequence shown here is derived from an EMBL/GenBank/DDBJ whole genome shotgun (WGS) entry which is preliminary data.</text>
</comment>
<dbReference type="InterPro" id="IPR050991">
    <property type="entry name" value="ECM_Regulatory_Proteins"/>
</dbReference>
<name>A0AAW1K2G3_POPJA</name>
<proteinExistence type="predicted"/>
<keyword evidence="2" id="KW-0732">Signal</keyword>
<dbReference type="PANTHER" id="PTHR46708">
    <property type="entry name" value="TENASCIN"/>
    <property type="match status" value="1"/>
</dbReference>
<keyword evidence="1" id="KW-0677">Repeat</keyword>
<evidence type="ECO:0000256" key="1">
    <source>
        <dbReference type="ARBA" id="ARBA00022737"/>
    </source>
</evidence>
<keyword evidence="4" id="KW-1185">Reference proteome</keyword>
<evidence type="ECO:0000256" key="2">
    <source>
        <dbReference type="SAM" id="SignalP"/>
    </source>
</evidence>
<dbReference type="EMBL" id="JASPKY010000270">
    <property type="protein sequence ID" value="KAK9711925.1"/>
    <property type="molecule type" value="Genomic_DNA"/>
</dbReference>
<dbReference type="PANTHER" id="PTHR46708:SF2">
    <property type="entry name" value="FIBRONECTIN TYPE-III DOMAIN-CONTAINING PROTEIN"/>
    <property type="match status" value="1"/>
</dbReference>
<gene>
    <name evidence="3" type="ORF">QE152_g25190</name>
</gene>